<dbReference type="Gene3D" id="3.50.30.30">
    <property type="match status" value="1"/>
</dbReference>
<dbReference type="RefSeq" id="WP_155088817.1">
    <property type="nucleotide sequence ID" value="NZ_OZ260095.1"/>
</dbReference>
<dbReference type="InterPro" id="IPR026444">
    <property type="entry name" value="Secre_tail"/>
</dbReference>
<feature type="domain" description="Secretion system C-terminal sorting" evidence="14">
    <location>
        <begin position="802"/>
        <end position="873"/>
    </location>
</feature>
<dbReference type="Proteomes" id="UP000447545">
    <property type="component" value="Unassembled WGS sequence"/>
</dbReference>
<dbReference type="InterPro" id="IPR001842">
    <property type="entry name" value="Peptidase_M36"/>
</dbReference>
<dbReference type="SUPFAM" id="SSF52025">
    <property type="entry name" value="PA domain"/>
    <property type="match status" value="1"/>
</dbReference>
<dbReference type="PANTHER" id="PTHR33478">
    <property type="entry name" value="EXTRACELLULAR METALLOPROTEINASE MEP"/>
    <property type="match status" value="1"/>
</dbReference>
<name>A0A7K1GC91_9FLAO</name>
<keyword evidence="4" id="KW-0964">Secreted</keyword>
<dbReference type="Pfam" id="PF02225">
    <property type="entry name" value="PA"/>
    <property type="match status" value="1"/>
</dbReference>
<keyword evidence="10" id="KW-0482">Metalloprotease</keyword>
<evidence type="ECO:0000256" key="5">
    <source>
        <dbReference type="ARBA" id="ARBA00022670"/>
    </source>
</evidence>
<evidence type="ECO:0000256" key="3">
    <source>
        <dbReference type="ARBA" id="ARBA00006006"/>
    </source>
</evidence>
<keyword evidence="11" id="KW-0865">Zymogen</keyword>
<dbReference type="Gene3D" id="1.10.390.10">
    <property type="entry name" value="Neutral Protease Domain 2"/>
    <property type="match status" value="1"/>
</dbReference>
<dbReference type="CDD" id="cd04818">
    <property type="entry name" value="PA_subtilisin_1"/>
    <property type="match status" value="1"/>
</dbReference>
<evidence type="ECO:0000256" key="7">
    <source>
        <dbReference type="ARBA" id="ARBA00022729"/>
    </source>
</evidence>
<dbReference type="NCBIfam" id="NF038113">
    <property type="entry name" value="T9SSA_dep_M36"/>
    <property type="match status" value="1"/>
</dbReference>
<feature type="chain" id="PRO_5029693176" evidence="12">
    <location>
        <begin position="23"/>
        <end position="875"/>
    </location>
</feature>
<evidence type="ECO:0000259" key="14">
    <source>
        <dbReference type="Pfam" id="PF18962"/>
    </source>
</evidence>
<dbReference type="Gene3D" id="3.10.170.10">
    <property type="match status" value="1"/>
</dbReference>
<keyword evidence="5" id="KW-0645">Protease</keyword>
<dbReference type="CDD" id="cd09596">
    <property type="entry name" value="M36"/>
    <property type="match status" value="1"/>
</dbReference>
<keyword evidence="8" id="KW-0378">Hydrolase</keyword>
<comment type="caution">
    <text evidence="15">The sequence shown here is derived from an EMBL/GenBank/DDBJ whole genome shotgun (WGS) entry which is preliminary data.</text>
</comment>
<dbReference type="EMBL" id="WJYA01000005">
    <property type="protein sequence ID" value="MTE26912.1"/>
    <property type="molecule type" value="Genomic_DNA"/>
</dbReference>
<organism evidence="15 16">
    <name type="scientific">Winogradskyella ouciana</name>
    <dbReference type="NCBI Taxonomy" id="2608631"/>
    <lineage>
        <taxon>Bacteria</taxon>
        <taxon>Pseudomonadati</taxon>
        <taxon>Bacteroidota</taxon>
        <taxon>Flavobacteriia</taxon>
        <taxon>Flavobacteriales</taxon>
        <taxon>Flavobacteriaceae</taxon>
        <taxon>Winogradskyella</taxon>
    </lineage>
</organism>
<keyword evidence="7 12" id="KW-0732">Signal</keyword>
<evidence type="ECO:0000256" key="4">
    <source>
        <dbReference type="ARBA" id="ARBA00022525"/>
    </source>
</evidence>
<keyword evidence="6" id="KW-0479">Metal-binding</keyword>
<dbReference type="GO" id="GO:0006508">
    <property type="term" value="P:proteolysis"/>
    <property type="evidence" value="ECO:0007669"/>
    <property type="project" value="UniProtKB-KW"/>
</dbReference>
<accession>A0A7K1GC91</accession>
<gene>
    <name evidence="15" type="ORF">F1003_08220</name>
</gene>
<evidence type="ECO:0000313" key="16">
    <source>
        <dbReference type="Proteomes" id="UP000447545"/>
    </source>
</evidence>
<dbReference type="InterPro" id="IPR003137">
    <property type="entry name" value="PA_domain"/>
</dbReference>
<dbReference type="GO" id="GO:0005615">
    <property type="term" value="C:extracellular space"/>
    <property type="evidence" value="ECO:0007669"/>
    <property type="project" value="InterPro"/>
</dbReference>
<keyword evidence="16" id="KW-1185">Reference proteome</keyword>
<feature type="domain" description="PA" evidence="13">
    <location>
        <begin position="464"/>
        <end position="543"/>
    </location>
</feature>
<dbReference type="InterPro" id="IPR046450">
    <property type="entry name" value="PA_dom_sf"/>
</dbReference>
<dbReference type="NCBIfam" id="TIGR04183">
    <property type="entry name" value="Por_Secre_tail"/>
    <property type="match status" value="1"/>
</dbReference>
<evidence type="ECO:0000256" key="10">
    <source>
        <dbReference type="ARBA" id="ARBA00023049"/>
    </source>
</evidence>
<dbReference type="Pfam" id="PF18962">
    <property type="entry name" value="Por_Secre_tail"/>
    <property type="match status" value="1"/>
</dbReference>
<comment type="similarity">
    <text evidence="3">Belongs to the peptidase M36 family.</text>
</comment>
<dbReference type="InterPro" id="IPR050371">
    <property type="entry name" value="Fungal_virulence_M36"/>
</dbReference>
<dbReference type="Pfam" id="PF02128">
    <property type="entry name" value="Peptidase_M36"/>
    <property type="match status" value="1"/>
</dbReference>
<feature type="signal peptide" evidence="12">
    <location>
        <begin position="1"/>
        <end position="22"/>
    </location>
</feature>
<keyword evidence="9" id="KW-0862">Zinc</keyword>
<dbReference type="PANTHER" id="PTHR33478:SF1">
    <property type="entry name" value="EXTRACELLULAR METALLOPROTEINASE MEP"/>
    <property type="match status" value="1"/>
</dbReference>
<dbReference type="SUPFAM" id="SSF55486">
    <property type="entry name" value="Metalloproteases ('zincins'), catalytic domain"/>
    <property type="match status" value="1"/>
</dbReference>
<evidence type="ECO:0000256" key="1">
    <source>
        <dbReference type="ARBA" id="ARBA00001947"/>
    </source>
</evidence>
<dbReference type="InterPro" id="IPR027268">
    <property type="entry name" value="Peptidase_M4/M1_CTD_sf"/>
</dbReference>
<evidence type="ECO:0000256" key="2">
    <source>
        <dbReference type="ARBA" id="ARBA00004613"/>
    </source>
</evidence>
<evidence type="ECO:0000256" key="9">
    <source>
        <dbReference type="ARBA" id="ARBA00022833"/>
    </source>
</evidence>
<dbReference type="GO" id="GO:0008270">
    <property type="term" value="F:zinc ion binding"/>
    <property type="evidence" value="ECO:0007669"/>
    <property type="project" value="InterPro"/>
</dbReference>
<reference evidence="15 16" key="1">
    <citation type="submission" date="2019-11" db="EMBL/GenBank/DDBJ databases">
        <title>Winogradskyella ouciana sp. nov., isolated from the hadal seawater of the Mariana Trench.</title>
        <authorList>
            <person name="Liu R."/>
        </authorList>
    </citation>
    <scope>NUCLEOTIDE SEQUENCE [LARGE SCALE GENOMIC DNA]</scope>
    <source>
        <strain evidence="15 16">ZXX205</strain>
    </source>
</reference>
<evidence type="ECO:0000256" key="6">
    <source>
        <dbReference type="ARBA" id="ARBA00022723"/>
    </source>
</evidence>
<comment type="subcellular location">
    <subcellularLocation>
        <location evidence="2">Secreted</location>
    </subcellularLocation>
</comment>
<protein>
    <submittedName>
        <fullName evidence="15">T9SS type A sorting domain-containing protein</fullName>
    </submittedName>
</protein>
<evidence type="ECO:0000256" key="11">
    <source>
        <dbReference type="ARBA" id="ARBA00023145"/>
    </source>
</evidence>
<evidence type="ECO:0000313" key="15">
    <source>
        <dbReference type="EMBL" id="MTE26912.1"/>
    </source>
</evidence>
<proteinExistence type="inferred from homology"/>
<evidence type="ECO:0000256" key="8">
    <source>
        <dbReference type="ARBA" id="ARBA00022801"/>
    </source>
</evidence>
<evidence type="ECO:0000259" key="13">
    <source>
        <dbReference type="Pfam" id="PF02225"/>
    </source>
</evidence>
<dbReference type="GO" id="GO:0004222">
    <property type="term" value="F:metalloendopeptidase activity"/>
    <property type="evidence" value="ECO:0007669"/>
    <property type="project" value="InterPro"/>
</dbReference>
<dbReference type="AlphaFoldDB" id="A0A7K1GC91"/>
<sequence length="875" mass="94348">MKKNYLSLVLLCLIVSVSFVFGQSNEPSSNYEALINDYLKNNQSKFGLQSEDYADLVINNEYFSVGTEITHVYINQAYQNIRISNAISGVAIKNGEVFYFSNRFFKDISNKINTSTASQTPASAIEGLANHFQLGTPQNLVQLSKDGNAYTFSNGNISTRDISAELVYVNVEDQLKLAWDVIIYANDNTHWYSARIDATTNEIIEVDNLVLSCNFERPHTHEKMSESIDFFNKVNVPSPSILVDGSRYNVFALPAESPNHGPRQVVTDPASILASPFGWHDDDGVLGADHTITRGNNVWAQEDRDGLPFTVGFSPDGTSALNFDFPLDINQPPAGYEDVSITNLFYTNNMMHDIWYHYGFDEAAGNFQETNYTTLGASGDYVNADAQDGSGQNNATFGTPPDGQNPNMTMFLWTPAGPLNEPLTINNGTVAGDYNGSEATFGDALSTTPITSNLTLAIDGTPDANDACETLINTGALNGSIAVIRRGTCEFGFKVRAVENAGAIAAIIVNNEAGATITMGPGAVGNQVTIPSIMVNQSDGEAIISALIGGQTLSATLVNNGPFDIDGDFDNGIVAHEYGHGISTRLTGGPAAAGCLFNEEQMGEGWSDWFGLMVTMYPTDTEDDARGIGTFAVSQPTTGGGIRPARYSPDFAVNNFTYGDTNNPGLSVPHGVGFVWATVLWDLTWAYVDKYGFDPDLYNGNGGNNKVMQLVLDGLKLQPCEPGFIDGRDALLAADTAMGGADQCMIWEVFARRGLGFNASQGLSTSRSDQVEDFSMPPNSDASLANCTSLSVEEFSANTLQVYPNPTNDKISISTKTGLGNVTIKLTDLNGRAVLTIKKELFDTVSISTGNLQDGIYILSITGENFNFVEKIVKN</sequence>
<evidence type="ECO:0000256" key="12">
    <source>
        <dbReference type="SAM" id="SignalP"/>
    </source>
</evidence>
<comment type="cofactor">
    <cofactor evidence="1">
        <name>Zn(2+)</name>
        <dbReference type="ChEBI" id="CHEBI:29105"/>
    </cofactor>
</comment>